<name>M9XBF7_MEIRD</name>
<dbReference type="KEGG" id="mre:K649_03230"/>
<dbReference type="PATRIC" id="fig|504728.9.peg.669"/>
<reference evidence="1 2" key="1">
    <citation type="submission" date="2013-04" db="EMBL/GenBank/DDBJ databases">
        <authorList>
            <person name="Chin J."/>
            <person name="Alexander D.H."/>
            <person name="Marks P."/>
            <person name="Korlach J."/>
            <person name="Clum A."/>
            <person name="Copeland A."/>
        </authorList>
    </citation>
    <scope>NUCLEOTIDE SEQUENCE [LARGE SCALE GENOMIC DNA]</scope>
    <source>
        <strain evidence="2">ATCC 35948 / DSM 1279 / VKM B-1258 / 21</strain>
    </source>
</reference>
<evidence type="ECO:0000313" key="2">
    <source>
        <dbReference type="Proteomes" id="UP000013026"/>
    </source>
</evidence>
<organism evidence="1 2">
    <name type="scientific">Meiothermus ruber (strain ATCC 35948 / DSM 1279 / VKM B-1258 / 21)</name>
    <name type="common">Thermus ruber</name>
    <dbReference type="NCBI Taxonomy" id="504728"/>
    <lineage>
        <taxon>Bacteria</taxon>
        <taxon>Thermotogati</taxon>
        <taxon>Deinococcota</taxon>
        <taxon>Deinococci</taxon>
        <taxon>Thermales</taxon>
        <taxon>Thermaceae</taxon>
        <taxon>Meiothermus</taxon>
    </lineage>
</organism>
<dbReference type="EMBL" id="CP005385">
    <property type="protein sequence ID" value="AGK03948.1"/>
    <property type="molecule type" value="Genomic_DNA"/>
</dbReference>
<evidence type="ECO:0000313" key="1">
    <source>
        <dbReference type="EMBL" id="AGK03948.1"/>
    </source>
</evidence>
<gene>
    <name evidence="1" type="ORF">K649_03230</name>
</gene>
<proteinExistence type="predicted"/>
<protein>
    <submittedName>
        <fullName evidence="1">Uncharacterized protein</fullName>
    </submittedName>
</protein>
<dbReference type="STRING" id="504728.K649_03230"/>
<sequence length="117" mass="12907">MKPGFSYTPLKTLSICGFLFVEAQGAPGEQGLLRRVRAEVGDEPGRFQGVPALADKSYPPLASADFPAYVLGDQLRQDVGLKQERPRMKAWFQGMVQPKLEARKVTAAEVLPLIQTY</sequence>
<dbReference type="AlphaFoldDB" id="M9XBF7"/>
<dbReference type="Proteomes" id="UP000013026">
    <property type="component" value="Chromosome"/>
</dbReference>
<accession>M9XBF7</accession>